<dbReference type="Pfam" id="PF00392">
    <property type="entry name" value="GntR"/>
    <property type="match status" value="1"/>
</dbReference>
<evidence type="ECO:0000256" key="3">
    <source>
        <dbReference type="ARBA" id="ARBA00023163"/>
    </source>
</evidence>
<evidence type="ECO:0000259" key="4">
    <source>
        <dbReference type="PROSITE" id="PS50949"/>
    </source>
</evidence>
<dbReference type="InterPro" id="IPR008920">
    <property type="entry name" value="TF_FadR/GntR_C"/>
</dbReference>
<keyword evidence="6" id="KW-1185">Reference proteome</keyword>
<dbReference type="EMBL" id="QXWK01000010">
    <property type="protein sequence ID" value="NBH61213.1"/>
    <property type="molecule type" value="Genomic_DNA"/>
</dbReference>
<comment type="caution">
    <text evidence="5">The sequence shown here is derived from an EMBL/GenBank/DDBJ whole genome shotgun (WGS) entry which is preliminary data.</text>
</comment>
<dbReference type="InterPro" id="IPR000524">
    <property type="entry name" value="Tscrpt_reg_HTH_GntR"/>
</dbReference>
<name>A0A845QKD0_9FIRM</name>
<dbReference type="GO" id="GO:0003677">
    <property type="term" value="F:DNA binding"/>
    <property type="evidence" value="ECO:0007669"/>
    <property type="project" value="UniProtKB-KW"/>
</dbReference>
<sequence>MVKYRYSFIDFERTSMSNKTTLSEQIYQELFHDITTQKLIFGQKLTLHDLKNRFQVSQTPVREALTRLIDDGLVNYYSNLGVAVTEFTESDIQKLYQCISELDALAILFCKNSFTTAPLIYELEKIMEAGDKYLSEGNIDKWRYYSDDVHLVFYRHAQNHYLDEAAKKVRAKIYFFSNMYYYDDPVHVENIHMGHREILENIKLGDFDEAANIMRLHLQYNMVYALNAYKEAPKAKDTFK</sequence>
<gene>
    <name evidence="5" type="ORF">D0435_06045</name>
</gene>
<dbReference type="SUPFAM" id="SSF46785">
    <property type="entry name" value="Winged helix' DNA-binding domain"/>
    <property type="match status" value="1"/>
</dbReference>
<keyword evidence="2" id="KW-0238">DNA-binding</keyword>
<dbReference type="Pfam" id="PF07729">
    <property type="entry name" value="FCD"/>
    <property type="match status" value="1"/>
</dbReference>
<dbReference type="Gene3D" id="1.10.10.10">
    <property type="entry name" value="Winged helix-like DNA-binding domain superfamily/Winged helix DNA-binding domain"/>
    <property type="match status" value="1"/>
</dbReference>
<evidence type="ECO:0000256" key="1">
    <source>
        <dbReference type="ARBA" id="ARBA00023015"/>
    </source>
</evidence>
<dbReference type="PANTHER" id="PTHR43537:SF5">
    <property type="entry name" value="UXU OPERON TRANSCRIPTIONAL REGULATOR"/>
    <property type="match status" value="1"/>
</dbReference>
<accession>A0A845QKD0</accession>
<dbReference type="InterPro" id="IPR036388">
    <property type="entry name" value="WH-like_DNA-bd_sf"/>
</dbReference>
<dbReference type="InterPro" id="IPR011711">
    <property type="entry name" value="GntR_C"/>
</dbReference>
<dbReference type="PANTHER" id="PTHR43537">
    <property type="entry name" value="TRANSCRIPTIONAL REGULATOR, GNTR FAMILY"/>
    <property type="match status" value="1"/>
</dbReference>
<dbReference type="AlphaFoldDB" id="A0A845QKD0"/>
<keyword evidence="1" id="KW-0805">Transcription regulation</keyword>
<dbReference type="Gene3D" id="1.20.120.530">
    <property type="entry name" value="GntR ligand-binding domain-like"/>
    <property type="match status" value="1"/>
</dbReference>
<dbReference type="SUPFAM" id="SSF48008">
    <property type="entry name" value="GntR ligand-binding domain-like"/>
    <property type="match status" value="1"/>
</dbReference>
<dbReference type="GO" id="GO:0003700">
    <property type="term" value="F:DNA-binding transcription factor activity"/>
    <property type="evidence" value="ECO:0007669"/>
    <property type="project" value="InterPro"/>
</dbReference>
<feature type="domain" description="HTH gntR-type" evidence="4">
    <location>
        <begin position="20"/>
        <end position="87"/>
    </location>
</feature>
<reference evidence="5 6" key="1">
    <citation type="submission" date="2018-08" db="EMBL/GenBank/DDBJ databases">
        <title>Murine metabolic-syndrome-specific gut microbial biobank.</title>
        <authorList>
            <person name="Liu C."/>
        </authorList>
    </citation>
    <scope>NUCLEOTIDE SEQUENCE [LARGE SCALE GENOMIC DNA]</scope>
    <source>
        <strain evidence="5 6">28</strain>
    </source>
</reference>
<dbReference type="Proteomes" id="UP000446866">
    <property type="component" value="Unassembled WGS sequence"/>
</dbReference>
<keyword evidence="3" id="KW-0804">Transcription</keyword>
<evidence type="ECO:0000313" key="6">
    <source>
        <dbReference type="Proteomes" id="UP000446866"/>
    </source>
</evidence>
<dbReference type="PROSITE" id="PS50949">
    <property type="entry name" value="HTH_GNTR"/>
    <property type="match status" value="1"/>
</dbReference>
<dbReference type="SMART" id="SM00345">
    <property type="entry name" value="HTH_GNTR"/>
    <property type="match status" value="1"/>
</dbReference>
<evidence type="ECO:0000256" key="2">
    <source>
        <dbReference type="ARBA" id="ARBA00023125"/>
    </source>
</evidence>
<protein>
    <submittedName>
        <fullName evidence="5">GntR family transcriptional regulator</fullName>
    </submittedName>
</protein>
<organism evidence="5 6">
    <name type="scientific">Anaerotruncus colihominis</name>
    <dbReference type="NCBI Taxonomy" id="169435"/>
    <lineage>
        <taxon>Bacteria</taxon>
        <taxon>Bacillati</taxon>
        <taxon>Bacillota</taxon>
        <taxon>Clostridia</taxon>
        <taxon>Eubacteriales</taxon>
        <taxon>Oscillospiraceae</taxon>
        <taxon>Anaerotruncus</taxon>
    </lineage>
</organism>
<dbReference type="InterPro" id="IPR036390">
    <property type="entry name" value="WH_DNA-bd_sf"/>
</dbReference>
<evidence type="ECO:0000313" key="5">
    <source>
        <dbReference type="EMBL" id="NBH61213.1"/>
    </source>
</evidence>
<proteinExistence type="predicted"/>